<dbReference type="PANTHER" id="PTHR33121">
    <property type="entry name" value="CYCLIC DI-GMP PHOSPHODIESTERASE PDEF"/>
    <property type="match status" value="1"/>
</dbReference>
<keyword evidence="3" id="KW-1185">Reference proteome</keyword>
<dbReference type="PANTHER" id="PTHR33121:SF79">
    <property type="entry name" value="CYCLIC DI-GMP PHOSPHODIESTERASE PDED-RELATED"/>
    <property type="match status" value="1"/>
</dbReference>
<sequence length="311" mass="34813">MAAHDPLTSFPENTANLRVFRGSSSTIKAEQFPRPSRFDVTNGTPPAKTSPLDHAINRQDQLTLPAVKAAVTRGNGVLAFQPIVQAERTGRPAFYEGLIRIIDDTGRIVPLRDFMPIAETTELGRQIDCLSLTLGINALLENPVLRLSINMSARSIDYPEWMDTLRSCIANDPSVGERLILEVTESSAMDMPDQVNTFMREVHRFGISLALDDFGAGYTSFRYLRDFCFDMIKIDGQFIRNITENRDNQVLTRALMSIAQHFDMFTVAEWVETADDARFLIENGIDCMQGYYFGAPTIAPPWRSPPTAAVR</sequence>
<protein>
    <submittedName>
        <fullName evidence="2">EAL domain-containing protein</fullName>
    </submittedName>
</protein>
<accession>A0ABY7SI60</accession>
<dbReference type="PROSITE" id="PS50883">
    <property type="entry name" value="EAL"/>
    <property type="match status" value="1"/>
</dbReference>
<evidence type="ECO:0000259" key="1">
    <source>
        <dbReference type="PROSITE" id="PS50883"/>
    </source>
</evidence>
<reference evidence="2 3" key="1">
    <citation type="submission" date="2021-01" db="EMBL/GenBank/DDBJ databases">
        <title>Biogeographic distribution of Paracoccus.</title>
        <authorList>
            <person name="Hollensteiner J."/>
            <person name="Leineberger J."/>
            <person name="Brinkhoff T."/>
            <person name="Daniel R."/>
        </authorList>
    </citation>
    <scope>NUCLEOTIDE SEQUENCE [LARGE SCALE GENOMIC DNA]</scope>
    <source>
        <strain evidence="2 3">KCTC 22803</strain>
    </source>
</reference>
<proteinExistence type="predicted"/>
<dbReference type="InterPro" id="IPR001633">
    <property type="entry name" value="EAL_dom"/>
</dbReference>
<dbReference type="Proteomes" id="UP001219349">
    <property type="component" value="Chromosome"/>
</dbReference>
<dbReference type="InterPro" id="IPR035919">
    <property type="entry name" value="EAL_sf"/>
</dbReference>
<organism evidence="2 3">
    <name type="scientific">Paracoccus fistulariae</name>
    <dbReference type="NCBI Taxonomy" id="658446"/>
    <lineage>
        <taxon>Bacteria</taxon>
        <taxon>Pseudomonadati</taxon>
        <taxon>Pseudomonadota</taxon>
        <taxon>Alphaproteobacteria</taxon>
        <taxon>Rhodobacterales</taxon>
        <taxon>Paracoccaceae</taxon>
        <taxon>Paracoccus</taxon>
    </lineage>
</organism>
<gene>
    <name evidence="2" type="ORF">JHX87_14280</name>
</gene>
<dbReference type="EMBL" id="CP067136">
    <property type="protein sequence ID" value="WCR06633.1"/>
    <property type="molecule type" value="Genomic_DNA"/>
</dbReference>
<dbReference type="SUPFAM" id="SSF141868">
    <property type="entry name" value="EAL domain-like"/>
    <property type="match status" value="1"/>
</dbReference>
<dbReference type="Pfam" id="PF00563">
    <property type="entry name" value="EAL"/>
    <property type="match status" value="1"/>
</dbReference>
<dbReference type="CDD" id="cd01948">
    <property type="entry name" value="EAL"/>
    <property type="match status" value="1"/>
</dbReference>
<feature type="domain" description="EAL" evidence="1">
    <location>
        <begin position="60"/>
        <end position="310"/>
    </location>
</feature>
<evidence type="ECO:0000313" key="2">
    <source>
        <dbReference type="EMBL" id="WCR06633.1"/>
    </source>
</evidence>
<dbReference type="SMART" id="SM00052">
    <property type="entry name" value="EAL"/>
    <property type="match status" value="1"/>
</dbReference>
<name>A0ABY7SI60_9RHOB</name>
<evidence type="ECO:0000313" key="3">
    <source>
        <dbReference type="Proteomes" id="UP001219349"/>
    </source>
</evidence>
<dbReference type="InterPro" id="IPR050706">
    <property type="entry name" value="Cyclic-di-GMP_PDE-like"/>
</dbReference>
<dbReference type="Gene3D" id="3.20.20.450">
    <property type="entry name" value="EAL domain"/>
    <property type="match status" value="1"/>
</dbReference>